<dbReference type="RefSeq" id="XP_020431988.1">
    <property type="nucleotide sequence ID" value="XM_020577540.1"/>
</dbReference>
<dbReference type="InterPro" id="IPR015915">
    <property type="entry name" value="Kelch-typ_b-propeller"/>
</dbReference>
<keyword evidence="3" id="KW-1185">Reference proteome</keyword>
<sequence length="587" mass="68537">MNNKDISSFECSDRKRILEAVCYECNKLLCSRCSTNHSKEIIEHSNFLDHIDDIRMALRQISNNINNSNVNINDKNNNNNTTKTTNRSNHISKRLDDIWNMMKCKTENYNSLSSDEKQISKHFEELYKYLMIEEQKLKKPIIDNKELIINQIDHNIKELKHLINIIILNNHLDTNNNNDSETSSTTSSSSPFHDDTTESYSIPFIMKSINSSESLSSFIKSNNETLFHTTTSKNSYLQDTLSNYNNNSDSMILDLIYKYNNQFKSSSFKNNNNNNDNDNKTNNRKLELKQFDFTQLGHLLKQSIKLSSNSTSLNNNQNKHSYILSTHQNGVSLIDLSNYKITDLGEINDYTLYGTQLIQAGEYIYMFGGRNNLGKYIRYSIADQSFQVIHDQVLHSIYTVSVCYDGQDHIYLYDAGVFGNNNIMRRFNIRTLQFELYCEKVDASTYQIIMCHYNGFLYIMAERAFEMTIFNIKVKTYKKWKSGQKFEWISGCTDHKGYIYLYNTDEKFIRFSIQTKEIKYLNNNNHSLTISIMCKPMIYHEISEVESYIYTIGGDCGSARYSIEKDQWESILSDDKLKRRSATIFLK</sequence>
<evidence type="ECO:0000313" key="3">
    <source>
        <dbReference type="Proteomes" id="UP000001396"/>
    </source>
</evidence>
<dbReference type="AlphaFoldDB" id="D3BFF3"/>
<dbReference type="Proteomes" id="UP000001396">
    <property type="component" value="Unassembled WGS sequence"/>
</dbReference>
<dbReference type="SUPFAM" id="SSF117281">
    <property type="entry name" value="Kelch motif"/>
    <property type="match status" value="1"/>
</dbReference>
<evidence type="ECO:0000313" key="2">
    <source>
        <dbReference type="EMBL" id="EFA79867.1"/>
    </source>
</evidence>
<protein>
    <recommendedName>
        <fullName evidence="4">B box-type domain-containing protein</fullName>
    </recommendedName>
</protein>
<dbReference type="InParanoid" id="D3BFF3"/>
<evidence type="ECO:0008006" key="4">
    <source>
        <dbReference type="Google" id="ProtNLM"/>
    </source>
</evidence>
<accession>D3BFF3</accession>
<dbReference type="Gene3D" id="2.120.10.80">
    <property type="entry name" value="Kelch-type beta propeller"/>
    <property type="match status" value="1"/>
</dbReference>
<feature type="region of interest" description="Disordered" evidence="1">
    <location>
        <begin position="69"/>
        <end position="88"/>
    </location>
</feature>
<dbReference type="GeneID" id="31362169"/>
<name>D3BFF3_HETP5</name>
<gene>
    <name evidence="2" type="ORF">PPL_06687</name>
</gene>
<reference evidence="2 3" key="1">
    <citation type="journal article" date="2011" name="Genome Res.">
        <title>Phylogeny-wide analysis of social amoeba genomes highlights ancient origins for complex intercellular communication.</title>
        <authorList>
            <person name="Heidel A.J."/>
            <person name="Lawal H.M."/>
            <person name="Felder M."/>
            <person name="Schilde C."/>
            <person name="Helps N.R."/>
            <person name="Tunggal B."/>
            <person name="Rivero F."/>
            <person name="John U."/>
            <person name="Schleicher M."/>
            <person name="Eichinger L."/>
            <person name="Platzer M."/>
            <person name="Noegel A.A."/>
            <person name="Schaap P."/>
            <person name="Gloeckner G."/>
        </authorList>
    </citation>
    <scope>NUCLEOTIDE SEQUENCE [LARGE SCALE GENOMIC DNA]</scope>
    <source>
        <strain evidence="3">ATCC 26659 / Pp 5 / PN500</strain>
    </source>
</reference>
<dbReference type="EMBL" id="ADBJ01000031">
    <property type="protein sequence ID" value="EFA79867.1"/>
    <property type="molecule type" value="Genomic_DNA"/>
</dbReference>
<comment type="caution">
    <text evidence="2">The sequence shown here is derived from an EMBL/GenBank/DDBJ whole genome shotgun (WGS) entry which is preliminary data.</text>
</comment>
<evidence type="ECO:0000256" key="1">
    <source>
        <dbReference type="SAM" id="MobiDB-lite"/>
    </source>
</evidence>
<proteinExistence type="predicted"/>
<organism evidence="2 3">
    <name type="scientific">Heterostelium pallidum (strain ATCC 26659 / Pp 5 / PN500)</name>
    <name type="common">Cellular slime mold</name>
    <name type="synonym">Polysphondylium pallidum</name>
    <dbReference type="NCBI Taxonomy" id="670386"/>
    <lineage>
        <taxon>Eukaryota</taxon>
        <taxon>Amoebozoa</taxon>
        <taxon>Evosea</taxon>
        <taxon>Eumycetozoa</taxon>
        <taxon>Dictyostelia</taxon>
        <taxon>Acytosteliales</taxon>
        <taxon>Acytosteliaceae</taxon>
        <taxon>Heterostelium</taxon>
    </lineage>
</organism>